<keyword evidence="2" id="KW-0645">Protease</keyword>
<evidence type="ECO:0000313" key="6">
    <source>
        <dbReference type="EMBL" id="CAD8829250.1"/>
    </source>
</evidence>
<reference evidence="6" key="1">
    <citation type="submission" date="2021-01" db="EMBL/GenBank/DDBJ databases">
        <authorList>
            <person name="Corre E."/>
            <person name="Pelletier E."/>
            <person name="Niang G."/>
            <person name="Scheremetjew M."/>
            <person name="Finn R."/>
            <person name="Kale V."/>
            <person name="Holt S."/>
            <person name="Cochrane G."/>
            <person name="Meng A."/>
            <person name="Brown T."/>
            <person name="Cohen L."/>
        </authorList>
    </citation>
    <scope>NUCLEOTIDE SEQUENCE</scope>
</reference>
<sequence>MVVVQLVQVSNITEKTYRVQAGDPFYTPTVNGEVVDVIEVRPGFEASTKNLTVPWESVTQGGLTISVDGSDELLRCVIGPNEDRTEDWLRFHSKTWEPVAKERWIPVGQRHFLGAVGSTLELQLRFDEPSLYVEGVTWPPKESDSLVDFIHFQAATAGLPRNTVLLNVFDLASILSMPNAVLNNTMVKSMGVFHAAIEVYGEEWSFYRTPNPDSCGICLSVRPKYHPVHVFRQSIVLGETSVPESEVRQLMRLRLAPRWRGRNYDLLHRNCIHFCEELAGALGVSPVPDWVTGAHELGAGLLSIGDSIAGGMASMFRLASIASVASVSSMPRSDWLPPKSKEETSGDAQSDYVTPVGSTSELHNNSSDSRE</sequence>
<evidence type="ECO:0000256" key="1">
    <source>
        <dbReference type="ARBA" id="ARBA00008140"/>
    </source>
</evidence>
<dbReference type="GO" id="GO:0006508">
    <property type="term" value="P:proteolysis"/>
    <property type="evidence" value="ECO:0007669"/>
    <property type="project" value="UniProtKB-KW"/>
</dbReference>
<evidence type="ECO:0000256" key="3">
    <source>
        <dbReference type="ARBA" id="ARBA00022801"/>
    </source>
</evidence>
<name>A0A7S0ZQH7_NOCSC</name>
<protein>
    <recommendedName>
        <fullName evidence="5">PPPDE domain-containing protein</fullName>
    </recommendedName>
</protein>
<dbReference type="InterPro" id="IPR008580">
    <property type="entry name" value="PPPDE_dom"/>
</dbReference>
<evidence type="ECO:0000259" key="5">
    <source>
        <dbReference type="PROSITE" id="PS51858"/>
    </source>
</evidence>
<gene>
    <name evidence="6" type="ORF">NSCI0253_LOCUS3596</name>
</gene>
<proteinExistence type="inferred from homology"/>
<dbReference type="SMART" id="SM01179">
    <property type="entry name" value="DUF862"/>
    <property type="match status" value="1"/>
</dbReference>
<dbReference type="Pfam" id="PF05903">
    <property type="entry name" value="Peptidase_C97"/>
    <property type="match status" value="1"/>
</dbReference>
<evidence type="ECO:0000256" key="2">
    <source>
        <dbReference type="ARBA" id="ARBA00022670"/>
    </source>
</evidence>
<dbReference type="Gene3D" id="3.90.1720.30">
    <property type="entry name" value="PPPDE domains"/>
    <property type="match status" value="1"/>
</dbReference>
<comment type="similarity">
    <text evidence="1">Belongs to the DeSI family.</text>
</comment>
<dbReference type="PANTHER" id="PTHR12378:SF9">
    <property type="entry name" value="OS06G0107000 PROTEIN"/>
    <property type="match status" value="1"/>
</dbReference>
<dbReference type="GO" id="GO:0016579">
    <property type="term" value="P:protein deubiquitination"/>
    <property type="evidence" value="ECO:0007669"/>
    <property type="project" value="TreeGrafter"/>
</dbReference>
<dbReference type="InterPro" id="IPR042266">
    <property type="entry name" value="PPPDE_sf"/>
</dbReference>
<dbReference type="PANTHER" id="PTHR12378">
    <property type="entry name" value="DESUMOYLATING ISOPEPTIDASE"/>
    <property type="match status" value="1"/>
</dbReference>
<feature type="domain" description="PPPDE" evidence="5">
    <location>
        <begin position="162"/>
        <end position="306"/>
    </location>
</feature>
<dbReference type="GO" id="GO:0101005">
    <property type="term" value="F:deubiquitinase activity"/>
    <property type="evidence" value="ECO:0007669"/>
    <property type="project" value="TreeGrafter"/>
</dbReference>
<keyword evidence="3" id="KW-0378">Hydrolase</keyword>
<dbReference type="AlphaFoldDB" id="A0A7S0ZQH7"/>
<feature type="compositionally biased region" description="Polar residues" evidence="4">
    <location>
        <begin position="346"/>
        <end position="371"/>
    </location>
</feature>
<organism evidence="6">
    <name type="scientific">Noctiluca scintillans</name>
    <name type="common">Sea sparkle</name>
    <name type="synonym">Red tide dinoflagellate</name>
    <dbReference type="NCBI Taxonomy" id="2966"/>
    <lineage>
        <taxon>Eukaryota</taxon>
        <taxon>Sar</taxon>
        <taxon>Alveolata</taxon>
        <taxon>Dinophyceae</taxon>
        <taxon>Noctilucales</taxon>
        <taxon>Noctilucaceae</taxon>
        <taxon>Noctiluca</taxon>
    </lineage>
</organism>
<accession>A0A7S0ZQH7</accession>
<evidence type="ECO:0000256" key="4">
    <source>
        <dbReference type="SAM" id="MobiDB-lite"/>
    </source>
</evidence>
<dbReference type="PROSITE" id="PS51858">
    <property type="entry name" value="PPPDE"/>
    <property type="match status" value="1"/>
</dbReference>
<feature type="region of interest" description="Disordered" evidence="4">
    <location>
        <begin position="330"/>
        <end position="371"/>
    </location>
</feature>
<dbReference type="EMBL" id="HBFQ01005095">
    <property type="protein sequence ID" value="CAD8829250.1"/>
    <property type="molecule type" value="Transcribed_RNA"/>
</dbReference>